<dbReference type="AlphaFoldDB" id="A0A2K8UB37"/>
<dbReference type="RefSeq" id="WP_100920491.1">
    <property type="nucleotide sequence ID" value="NZ_CP020370.1"/>
</dbReference>
<dbReference type="Proteomes" id="UP000232638">
    <property type="component" value="Chromosome"/>
</dbReference>
<dbReference type="PROSITE" id="PS51257">
    <property type="entry name" value="PROKAR_LIPOPROTEIN"/>
    <property type="match status" value="1"/>
</dbReference>
<organism evidence="2 3">
    <name type="scientific">Candidatus Thiodictyon syntrophicum</name>
    <dbReference type="NCBI Taxonomy" id="1166950"/>
    <lineage>
        <taxon>Bacteria</taxon>
        <taxon>Pseudomonadati</taxon>
        <taxon>Pseudomonadota</taxon>
        <taxon>Gammaproteobacteria</taxon>
        <taxon>Chromatiales</taxon>
        <taxon>Chromatiaceae</taxon>
        <taxon>Thiodictyon</taxon>
    </lineage>
</organism>
<keyword evidence="1" id="KW-0732">Signal</keyword>
<evidence type="ECO:0000256" key="1">
    <source>
        <dbReference type="SAM" id="SignalP"/>
    </source>
</evidence>
<gene>
    <name evidence="2" type="ORF">THSYN_18795</name>
</gene>
<name>A0A2K8UB37_9GAMM</name>
<feature type="signal peptide" evidence="1">
    <location>
        <begin position="1"/>
        <end position="20"/>
    </location>
</feature>
<accession>A0A2K8UB37</accession>
<keyword evidence="3" id="KW-1185">Reference proteome</keyword>
<protein>
    <submittedName>
        <fullName evidence="2">Uncharacterized protein</fullName>
    </submittedName>
</protein>
<sequence>MNAKALLIALLASAACTAAAADQTTATQVAQGQSSQPAPIQLSAAQMDQVVAGGKGPGTGVCTGTGIPKLDGTGPKYGKK</sequence>
<reference evidence="2 3" key="1">
    <citation type="submission" date="2017-03" db="EMBL/GenBank/DDBJ databases">
        <title>Complete genome sequence of Candidatus 'Thiodictyon syntrophicum' sp. nov. strain Cad16T, a photolithoautotroph purple sulfur bacterium isolated from an alpine meromictic lake.</title>
        <authorList>
            <person name="Luedin S.M."/>
            <person name="Pothier J.F."/>
            <person name="Danza F."/>
            <person name="Storelli N."/>
            <person name="Wittwer M."/>
            <person name="Tonolla M."/>
        </authorList>
    </citation>
    <scope>NUCLEOTIDE SEQUENCE [LARGE SCALE GENOMIC DNA]</scope>
    <source>
        <strain evidence="2 3">Cad16T</strain>
    </source>
</reference>
<proteinExistence type="predicted"/>
<dbReference type="EMBL" id="CP020370">
    <property type="protein sequence ID" value="AUB82784.1"/>
    <property type="molecule type" value="Genomic_DNA"/>
</dbReference>
<feature type="chain" id="PRO_5014862333" evidence="1">
    <location>
        <begin position="21"/>
        <end position="80"/>
    </location>
</feature>
<evidence type="ECO:0000313" key="2">
    <source>
        <dbReference type="EMBL" id="AUB82784.1"/>
    </source>
</evidence>
<dbReference type="KEGG" id="tsy:THSYN_18795"/>
<evidence type="ECO:0000313" key="3">
    <source>
        <dbReference type="Proteomes" id="UP000232638"/>
    </source>
</evidence>